<evidence type="ECO:0000313" key="4">
    <source>
        <dbReference type="Proteomes" id="UP001162162"/>
    </source>
</evidence>
<feature type="signal peptide" evidence="2">
    <location>
        <begin position="1"/>
        <end position="24"/>
    </location>
</feature>
<feature type="region of interest" description="Disordered" evidence="1">
    <location>
        <begin position="88"/>
        <end position="110"/>
    </location>
</feature>
<keyword evidence="4" id="KW-1185">Reference proteome</keyword>
<gene>
    <name evidence="3" type="ORF">NQ318_000664</name>
</gene>
<evidence type="ECO:0000256" key="1">
    <source>
        <dbReference type="SAM" id="MobiDB-lite"/>
    </source>
</evidence>
<accession>A0AAV8Y232</accession>
<name>A0AAV8Y232_9CUCU</name>
<evidence type="ECO:0000256" key="2">
    <source>
        <dbReference type="SAM" id="SignalP"/>
    </source>
</evidence>
<keyword evidence="2" id="KW-0732">Signal</keyword>
<dbReference type="EMBL" id="JAPWTK010000240">
    <property type="protein sequence ID" value="KAJ8944765.1"/>
    <property type="molecule type" value="Genomic_DNA"/>
</dbReference>
<organism evidence="3 4">
    <name type="scientific">Aromia moschata</name>
    <dbReference type="NCBI Taxonomy" id="1265417"/>
    <lineage>
        <taxon>Eukaryota</taxon>
        <taxon>Metazoa</taxon>
        <taxon>Ecdysozoa</taxon>
        <taxon>Arthropoda</taxon>
        <taxon>Hexapoda</taxon>
        <taxon>Insecta</taxon>
        <taxon>Pterygota</taxon>
        <taxon>Neoptera</taxon>
        <taxon>Endopterygota</taxon>
        <taxon>Coleoptera</taxon>
        <taxon>Polyphaga</taxon>
        <taxon>Cucujiformia</taxon>
        <taxon>Chrysomeloidea</taxon>
        <taxon>Cerambycidae</taxon>
        <taxon>Cerambycinae</taxon>
        <taxon>Callichromatini</taxon>
        <taxon>Aromia</taxon>
    </lineage>
</organism>
<feature type="chain" id="PRO_5043496767" description="Secreted protein" evidence="2">
    <location>
        <begin position="25"/>
        <end position="139"/>
    </location>
</feature>
<dbReference type="Proteomes" id="UP001162162">
    <property type="component" value="Unassembled WGS sequence"/>
</dbReference>
<protein>
    <recommendedName>
        <fullName evidence="5">Secreted protein</fullName>
    </recommendedName>
</protein>
<evidence type="ECO:0000313" key="3">
    <source>
        <dbReference type="EMBL" id="KAJ8944765.1"/>
    </source>
</evidence>
<reference evidence="3" key="1">
    <citation type="journal article" date="2023" name="Insect Mol. Biol.">
        <title>Genome sequencing provides insights into the evolution of gene families encoding plant cell wall-degrading enzymes in longhorned beetles.</title>
        <authorList>
            <person name="Shin N.R."/>
            <person name="Okamura Y."/>
            <person name="Kirsch R."/>
            <person name="Pauchet Y."/>
        </authorList>
    </citation>
    <scope>NUCLEOTIDE SEQUENCE</scope>
    <source>
        <strain evidence="3">AMC_N1</strain>
    </source>
</reference>
<sequence length="139" mass="15491">MCPKRNKLFCFICLVMGGNQSAWTQEECVGKGIRPVLLTSRHRPSEASQPFPIQVATLHTPLAPSQDTSISVGPRSLFLFGGQVDAKEAHRDHGHQPQVRRPGRIVDPRLNDRGKIRSETQSVFGGHARRLYQRLLSLG</sequence>
<proteinExistence type="predicted"/>
<evidence type="ECO:0008006" key="5">
    <source>
        <dbReference type="Google" id="ProtNLM"/>
    </source>
</evidence>
<dbReference type="AlphaFoldDB" id="A0AAV8Y232"/>
<comment type="caution">
    <text evidence="3">The sequence shown here is derived from an EMBL/GenBank/DDBJ whole genome shotgun (WGS) entry which is preliminary data.</text>
</comment>